<keyword evidence="2" id="KW-1185">Reference proteome</keyword>
<accession>A0ABX5DCG5</accession>
<evidence type="ECO:0008006" key="3">
    <source>
        <dbReference type="Google" id="ProtNLM"/>
    </source>
</evidence>
<sequence>MITHKSENRFSMKILGHKIKNNFPRGIYVLFLKIKYYLFRKKCSGNISSVTYSDGEWVSRKTTKDLRAIQDMLCNDKEALSILQIGIGNSSCFEVVNKANKKVHFTGTTIVQEEMEHAKNKFSKDFDDKYKVIVCNKYSDEMKDLKGNYDYIIDNDISSYACCKEHFERMLDYYKQLLAPEGKICVGIIGLEYFDSGFGLTENMFSKILKKKKMKITNNGICYLIERL</sequence>
<dbReference type="CDD" id="cd02440">
    <property type="entry name" value="AdoMet_MTases"/>
    <property type="match status" value="1"/>
</dbReference>
<organism evidence="1 2">
    <name type="scientific">Vibrio mediterranei</name>
    <dbReference type="NCBI Taxonomy" id="689"/>
    <lineage>
        <taxon>Bacteria</taxon>
        <taxon>Pseudomonadati</taxon>
        <taxon>Pseudomonadota</taxon>
        <taxon>Gammaproteobacteria</taxon>
        <taxon>Vibrionales</taxon>
        <taxon>Vibrionaceae</taxon>
        <taxon>Vibrio</taxon>
    </lineage>
</organism>
<dbReference type="EMBL" id="NWTN01000006">
    <property type="protein sequence ID" value="PRQ67324.1"/>
    <property type="molecule type" value="Genomic_DNA"/>
</dbReference>
<dbReference type="Gene3D" id="3.40.50.150">
    <property type="entry name" value="Vaccinia Virus protein VP39"/>
    <property type="match status" value="1"/>
</dbReference>
<gene>
    <name evidence="1" type="ORF">COR51_12160</name>
</gene>
<comment type="caution">
    <text evidence="1">The sequence shown here is derived from an EMBL/GenBank/DDBJ whole genome shotgun (WGS) entry which is preliminary data.</text>
</comment>
<dbReference type="RefSeq" id="WP_096442938.1">
    <property type="nucleotide sequence ID" value="NZ_NWTN01000006.1"/>
</dbReference>
<dbReference type="SUPFAM" id="SSF53335">
    <property type="entry name" value="S-adenosyl-L-methionine-dependent methyltransferases"/>
    <property type="match status" value="1"/>
</dbReference>
<protein>
    <recommendedName>
        <fullName evidence="3">Class I SAM-dependent methyltransferase</fullName>
    </recommendedName>
</protein>
<evidence type="ECO:0000313" key="2">
    <source>
        <dbReference type="Proteomes" id="UP000238163"/>
    </source>
</evidence>
<name>A0ABX5DCG5_9VIBR</name>
<dbReference type="Proteomes" id="UP000238163">
    <property type="component" value="Unassembled WGS sequence"/>
</dbReference>
<dbReference type="InterPro" id="IPR029063">
    <property type="entry name" value="SAM-dependent_MTases_sf"/>
</dbReference>
<evidence type="ECO:0000313" key="1">
    <source>
        <dbReference type="EMBL" id="PRQ67324.1"/>
    </source>
</evidence>
<proteinExistence type="predicted"/>
<reference evidence="1 2" key="1">
    <citation type="submission" date="2018-03" db="EMBL/GenBank/DDBJ databases">
        <title>Genetic Diversity and Phenotypic Plasticity of AHL Mediated Quorum Sensing in Environmental Strains of Vibrio mediterranei.</title>
        <authorList>
            <person name="Lantoine F."/>
            <person name="Vouve F."/>
        </authorList>
    </citation>
    <scope>NUCLEOTIDE SEQUENCE [LARGE SCALE GENOMIC DNA]</scope>
    <source>
        <strain evidence="1 2">17LN0615E</strain>
    </source>
</reference>